<evidence type="ECO:0000256" key="4">
    <source>
        <dbReference type="SAM" id="MobiDB-lite"/>
    </source>
</evidence>
<dbReference type="AlphaFoldDB" id="A0A5S3YNE3"/>
<organism evidence="6 7">
    <name type="scientific">Pseudoalteromonas ruthenica</name>
    <dbReference type="NCBI Taxonomy" id="151081"/>
    <lineage>
        <taxon>Bacteria</taxon>
        <taxon>Pseudomonadati</taxon>
        <taxon>Pseudomonadota</taxon>
        <taxon>Gammaproteobacteria</taxon>
        <taxon>Alteromonadales</taxon>
        <taxon>Pseudoalteromonadaceae</taxon>
        <taxon>Pseudoalteromonas</taxon>
    </lineage>
</organism>
<evidence type="ECO:0000256" key="1">
    <source>
        <dbReference type="ARBA" id="ARBA00022553"/>
    </source>
</evidence>
<feature type="domain" description="Response regulatory" evidence="5">
    <location>
        <begin position="1"/>
        <end position="56"/>
    </location>
</feature>
<dbReference type="Proteomes" id="UP000305874">
    <property type="component" value="Unassembled WGS sequence"/>
</dbReference>
<reference evidence="7" key="2">
    <citation type="submission" date="2019-06" db="EMBL/GenBank/DDBJ databases">
        <title>Co-occurence of chitin degradation, pigmentation and bioactivity in marine Pseudoalteromonas.</title>
        <authorList>
            <person name="Sonnenschein E.C."/>
            <person name="Bech P.K."/>
        </authorList>
    </citation>
    <scope>NUCLEOTIDE SEQUENCE [LARGE SCALE GENOMIC DNA]</scope>
    <source>
        <strain evidence="7">S2897</strain>
    </source>
</reference>
<dbReference type="SUPFAM" id="SSF52172">
    <property type="entry name" value="CheY-like"/>
    <property type="match status" value="1"/>
</dbReference>
<keyword evidence="2" id="KW-0902">Two-component regulatory system</keyword>
<dbReference type="PROSITE" id="PS50110">
    <property type="entry name" value="RESPONSE_REGULATORY"/>
    <property type="match status" value="1"/>
</dbReference>
<evidence type="ECO:0000256" key="2">
    <source>
        <dbReference type="ARBA" id="ARBA00023012"/>
    </source>
</evidence>
<dbReference type="InterPro" id="IPR001789">
    <property type="entry name" value="Sig_transdc_resp-reg_receiver"/>
</dbReference>
<feature type="non-terminal residue" evidence="6">
    <location>
        <position position="1"/>
    </location>
</feature>
<evidence type="ECO:0000259" key="5">
    <source>
        <dbReference type="PROSITE" id="PS50110"/>
    </source>
</evidence>
<evidence type="ECO:0000256" key="3">
    <source>
        <dbReference type="PROSITE-ProRule" id="PRU00169"/>
    </source>
</evidence>
<dbReference type="GO" id="GO:0000160">
    <property type="term" value="P:phosphorelay signal transduction system"/>
    <property type="evidence" value="ECO:0007669"/>
    <property type="project" value="UniProtKB-KW"/>
</dbReference>
<keyword evidence="1 3" id="KW-0597">Phosphoprotein</keyword>
<evidence type="ECO:0000313" key="6">
    <source>
        <dbReference type="EMBL" id="TMP77164.1"/>
    </source>
</evidence>
<dbReference type="PANTHER" id="PTHR45339:SF1">
    <property type="entry name" value="HYBRID SIGNAL TRANSDUCTION HISTIDINE KINASE J"/>
    <property type="match status" value="1"/>
</dbReference>
<keyword evidence="6" id="KW-0418">Kinase</keyword>
<evidence type="ECO:0000313" key="7">
    <source>
        <dbReference type="Proteomes" id="UP000305874"/>
    </source>
</evidence>
<feature type="modified residue" description="4-aspartylphosphate" evidence="3">
    <location>
        <position position="1"/>
    </location>
</feature>
<gene>
    <name evidence="6" type="ORF">CWC05_20675</name>
</gene>
<protein>
    <submittedName>
        <fullName evidence="6">Hybrid sensor histidine kinase/response regulator</fullName>
    </submittedName>
</protein>
<dbReference type="Gene3D" id="3.40.50.2300">
    <property type="match status" value="1"/>
</dbReference>
<feature type="region of interest" description="Disordered" evidence="4">
    <location>
        <begin position="59"/>
        <end position="84"/>
    </location>
</feature>
<keyword evidence="6" id="KW-0808">Transferase</keyword>
<dbReference type="GO" id="GO:0016301">
    <property type="term" value="F:kinase activity"/>
    <property type="evidence" value="ECO:0007669"/>
    <property type="project" value="UniProtKB-KW"/>
</dbReference>
<dbReference type="PANTHER" id="PTHR45339">
    <property type="entry name" value="HYBRID SIGNAL TRANSDUCTION HISTIDINE KINASE J"/>
    <property type="match status" value="1"/>
</dbReference>
<proteinExistence type="predicted"/>
<accession>A0A5S3YNE3</accession>
<feature type="non-terminal residue" evidence="6">
    <location>
        <position position="125"/>
    </location>
</feature>
<name>A0A5S3YNE3_9GAMM</name>
<sequence length="125" mass="13787">DIAEQSNDANAQPYIIAVTANALKGEKERCIATGMNDYITKPVELNVLEATLMKWQEKHANNLSAPDSSASGVNTNHTNTPETQESNNLLIQELPSDPEVLVTPAINLETLNKYVNHDEAKQLRF</sequence>
<feature type="compositionally biased region" description="Polar residues" evidence="4">
    <location>
        <begin position="61"/>
        <end position="84"/>
    </location>
</feature>
<comment type="caution">
    <text evidence="6">The sequence shown here is derived from an EMBL/GenBank/DDBJ whole genome shotgun (WGS) entry which is preliminary data.</text>
</comment>
<dbReference type="EMBL" id="PNCG01000399">
    <property type="protein sequence ID" value="TMP77164.1"/>
    <property type="molecule type" value="Genomic_DNA"/>
</dbReference>
<reference evidence="6 7" key="1">
    <citation type="submission" date="2017-12" db="EMBL/GenBank/DDBJ databases">
        <authorList>
            <person name="Paulsen S."/>
            <person name="Gram L.K."/>
        </authorList>
    </citation>
    <scope>NUCLEOTIDE SEQUENCE [LARGE SCALE GENOMIC DNA]</scope>
    <source>
        <strain evidence="6 7">S2897</strain>
    </source>
</reference>
<dbReference type="InterPro" id="IPR011006">
    <property type="entry name" value="CheY-like_superfamily"/>
</dbReference>